<dbReference type="RefSeq" id="XP_001806464.1">
    <property type="nucleotide sequence ID" value="XM_001806412.1"/>
</dbReference>
<proteinExistence type="predicted"/>
<evidence type="ECO:0000256" key="1">
    <source>
        <dbReference type="SAM" id="MobiDB-lite"/>
    </source>
</evidence>
<name>Q0TW19_PHANO</name>
<reference evidence="3" key="1">
    <citation type="journal article" date="2007" name="Plant Cell">
        <title>Dothideomycete-plant interactions illuminated by genome sequencing and EST analysis of the wheat pathogen Stagonospora nodorum.</title>
        <authorList>
            <person name="Hane J.K."/>
            <person name="Lowe R.G."/>
            <person name="Solomon P.S."/>
            <person name="Tan K.C."/>
            <person name="Schoch C.L."/>
            <person name="Spatafora J.W."/>
            <person name="Crous P.W."/>
            <person name="Kodira C."/>
            <person name="Birren B.W."/>
            <person name="Galagan J.E."/>
            <person name="Torriani S.F."/>
            <person name="McDonald B.A."/>
            <person name="Oliver R.P."/>
        </authorList>
    </citation>
    <scope>NUCLEOTIDE SEQUENCE [LARGE SCALE GENOMIC DNA]</scope>
    <source>
        <strain evidence="3">SN15 / ATCC MYA-4574 / FGSC 10173</strain>
    </source>
</reference>
<dbReference type="VEuPathDB" id="FungiDB:JI435_163410"/>
<dbReference type="KEGG" id="pno:SNOG_16341"/>
<dbReference type="Proteomes" id="UP000001055">
    <property type="component" value="Unassembled WGS sequence"/>
</dbReference>
<dbReference type="InParanoid" id="Q0TW19"/>
<sequence length="115" mass="12707">MHAQKPLERLLCNRNSSSGRLPIEQGDAEGLAKSMLHAETEEARAKDAEEADTKMLMETQKLGGYPFEHAFIDAKGWKLPLPSAPGVATTPSRRRLDRSARNFSSAAVKIYEPNN</sequence>
<dbReference type="HOGENOM" id="CLU_2109884_0_0_1"/>
<accession>Q0TW19</accession>
<protein>
    <submittedName>
        <fullName evidence="2">Uncharacterized protein</fullName>
    </submittedName>
</protein>
<gene>
    <name evidence="2" type="ORF">SNOG_16341</name>
</gene>
<dbReference type="EMBL" id="CH445369">
    <property type="protein sequence ID" value="EAT76327.1"/>
    <property type="molecule type" value="Genomic_DNA"/>
</dbReference>
<dbReference type="AlphaFoldDB" id="Q0TW19"/>
<evidence type="ECO:0000313" key="2">
    <source>
        <dbReference type="EMBL" id="EAT76327.1"/>
    </source>
</evidence>
<evidence type="ECO:0000313" key="3">
    <source>
        <dbReference type="Proteomes" id="UP000001055"/>
    </source>
</evidence>
<organism evidence="2 3">
    <name type="scientific">Phaeosphaeria nodorum (strain SN15 / ATCC MYA-4574 / FGSC 10173)</name>
    <name type="common">Glume blotch fungus</name>
    <name type="synonym">Parastagonospora nodorum</name>
    <dbReference type="NCBI Taxonomy" id="321614"/>
    <lineage>
        <taxon>Eukaryota</taxon>
        <taxon>Fungi</taxon>
        <taxon>Dikarya</taxon>
        <taxon>Ascomycota</taxon>
        <taxon>Pezizomycotina</taxon>
        <taxon>Dothideomycetes</taxon>
        <taxon>Pleosporomycetidae</taxon>
        <taxon>Pleosporales</taxon>
        <taxon>Pleosporineae</taxon>
        <taxon>Phaeosphaeriaceae</taxon>
        <taxon>Parastagonospora</taxon>
    </lineage>
</organism>
<feature type="region of interest" description="Disordered" evidence="1">
    <location>
        <begin position="1"/>
        <end position="25"/>
    </location>
</feature>
<dbReference type="GeneID" id="5983395"/>